<sequence>MVVSVEEHVVNLVSDTTKELLRVFADNVVESSEVTSGLTRIGEYELHDLVILDSKSFGVIIRVDSEAFQVLKGVHDRPEVALVRLGEIKGKIEKKGNAQDRFKN</sequence>
<dbReference type="InterPro" id="IPR039659">
    <property type="entry name" value="SPT5"/>
</dbReference>
<dbReference type="OrthoDB" id="28901at2759"/>
<evidence type="ECO:0000313" key="2">
    <source>
        <dbReference type="RefSeq" id="XP_016504339.1"/>
    </source>
</evidence>
<dbReference type="SMR" id="A0A1S4CTK5"/>
<evidence type="ECO:0000259" key="1">
    <source>
        <dbReference type="Pfam" id="PF23037"/>
    </source>
</evidence>
<dbReference type="GO" id="GO:0032784">
    <property type="term" value="P:regulation of DNA-templated transcription elongation"/>
    <property type="evidence" value="ECO:0007669"/>
    <property type="project" value="InterPro"/>
</dbReference>
<dbReference type="PANTHER" id="PTHR11125:SF7">
    <property type="entry name" value="TRANSCRIPTION ELONGATION FACTOR SPT5"/>
    <property type="match status" value="1"/>
</dbReference>
<dbReference type="STRING" id="4097.A0A1S4CTK5"/>
<dbReference type="GO" id="GO:0003746">
    <property type="term" value="F:translation elongation factor activity"/>
    <property type="evidence" value="ECO:0007669"/>
    <property type="project" value="UniProtKB-KW"/>
</dbReference>
<organism evidence="2">
    <name type="scientific">Nicotiana tabacum</name>
    <name type="common">Common tobacco</name>
    <dbReference type="NCBI Taxonomy" id="4097"/>
    <lineage>
        <taxon>Eukaryota</taxon>
        <taxon>Viridiplantae</taxon>
        <taxon>Streptophyta</taxon>
        <taxon>Embryophyta</taxon>
        <taxon>Tracheophyta</taxon>
        <taxon>Spermatophyta</taxon>
        <taxon>Magnoliopsida</taxon>
        <taxon>eudicotyledons</taxon>
        <taxon>Gunneridae</taxon>
        <taxon>Pentapetalae</taxon>
        <taxon>asterids</taxon>
        <taxon>lamiids</taxon>
        <taxon>Solanales</taxon>
        <taxon>Solanaceae</taxon>
        <taxon>Nicotianoideae</taxon>
        <taxon>Nicotianeae</taxon>
        <taxon>Nicotiana</taxon>
    </lineage>
</organism>
<dbReference type="RefSeq" id="XP_016504339.1">
    <property type="nucleotide sequence ID" value="XM_016648853.1"/>
</dbReference>
<keyword evidence="2" id="KW-0251">Elongation factor</keyword>
<keyword evidence="2" id="KW-0648">Protein biosynthesis</keyword>
<name>A0A1S4CTK5_TOBAC</name>
<dbReference type="AlphaFoldDB" id="A0A1S4CTK5"/>
<dbReference type="KEGG" id="nta:107822322"/>
<dbReference type="PANTHER" id="PTHR11125">
    <property type="entry name" value="SUPPRESSOR OF TY 5"/>
    <property type="match status" value="1"/>
</dbReference>
<gene>
    <name evidence="2" type="primary">LOC107822322</name>
</gene>
<dbReference type="GO" id="GO:0006357">
    <property type="term" value="P:regulation of transcription by RNA polymerase II"/>
    <property type="evidence" value="ECO:0007669"/>
    <property type="project" value="InterPro"/>
</dbReference>
<dbReference type="Gene3D" id="2.30.30.30">
    <property type="match status" value="1"/>
</dbReference>
<dbReference type="PaxDb" id="4097-A0A1S4CTK5"/>
<reference evidence="2" key="1">
    <citation type="submission" date="2025-08" db="UniProtKB">
        <authorList>
            <consortium name="RefSeq"/>
        </authorList>
    </citation>
    <scope>IDENTIFICATION</scope>
</reference>
<dbReference type="InterPro" id="IPR014722">
    <property type="entry name" value="Rib_uL2_dom2"/>
</dbReference>
<dbReference type="Pfam" id="PF23037">
    <property type="entry name" value="KOWx_SPT5"/>
    <property type="match status" value="1"/>
</dbReference>
<dbReference type="InterPro" id="IPR057936">
    <property type="entry name" value="KOWx_Spt5"/>
</dbReference>
<proteinExistence type="predicted"/>
<accession>A0A1S4CTK5</accession>
<protein>
    <submittedName>
        <fullName evidence="2">Transcription elongation factor SPT5 homolog 1</fullName>
    </submittedName>
</protein>
<feature type="domain" description="Spt5 KOWx" evidence="1">
    <location>
        <begin position="40"/>
        <end position="91"/>
    </location>
</feature>